<sequence length="233" mass="25791">MEQDPYLFSKKNLARSVLSEVSSGMVLGLGSGSTSREFIRALAGEIQNRELSIHAVASSQDSYVLAKSLGIPLENEETFLSLDLVVDGADEIDPQLRMIKGGGGAIFREKILLQSAKRRIILVDESKQVPVLGKFGVPVEIAPFGRRSVISAMESLGYRGAWRLTSSGEFFLTDNGNYIYDIRVPEMYPRPEEDLLKLLQIHGIIDVGFVIEDIEVWFGDNHGRIHKKHSGST</sequence>
<dbReference type="GO" id="GO:0006014">
    <property type="term" value="P:D-ribose metabolic process"/>
    <property type="evidence" value="ECO:0007669"/>
    <property type="project" value="TreeGrafter"/>
</dbReference>
<keyword evidence="2 3" id="KW-0413">Isomerase</keyword>
<feature type="binding site" evidence="3">
    <location>
        <begin position="100"/>
        <end position="103"/>
    </location>
    <ligand>
        <name>substrate</name>
    </ligand>
</feature>
<comment type="function">
    <text evidence="3">Catalyzes the reversible conversion of ribose-5-phosphate to ribulose 5-phosphate.</text>
</comment>
<accession>A0AA34RDX5</accession>
<organism evidence="4 5">
    <name type="scientific">Chlamydia pecorum (strain ATCC VR-628 / DSM 29919 / E58)</name>
    <name type="common">Chlamydophila pecorum</name>
    <dbReference type="NCBI Taxonomy" id="331635"/>
    <lineage>
        <taxon>Bacteria</taxon>
        <taxon>Pseudomonadati</taxon>
        <taxon>Chlamydiota</taxon>
        <taxon>Chlamydiia</taxon>
        <taxon>Chlamydiales</taxon>
        <taxon>Chlamydiaceae</taxon>
        <taxon>Chlamydia/Chlamydophila group</taxon>
        <taxon>Chlamydia</taxon>
    </lineage>
</organism>
<dbReference type="EC" id="5.3.1.6" evidence="3"/>
<keyword evidence="5" id="KW-1185">Reference proteome</keyword>
<dbReference type="InterPro" id="IPR020672">
    <property type="entry name" value="Ribose5P_isomerase_typA_subgr"/>
</dbReference>
<dbReference type="Proteomes" id="UP000008305">
    <property type="component" value="Chromosome"/>
</dbReference>
<feature type="binding site" evidence="3">
    <location>
        <position position="127"/>
    </location>
    <ligand>
        <name>substrate</name>
    </ligand>
</feature>
<comment type="similarity">
    <text evidence="3">Belongs to the ribose 5-phosphate isomerase family.</text>
</comment>
<proteinExistence type="inferred from homology"/>
<dbReference type="AlphaFoldDB" id="A0AA34RDX5"/>
<dbReference type="InterPro" id="IPR037171">
    <property type="entry name" value="NagB/RpiA_transferase-like"/>
</dbReference>
<comment type="subunit">
    <text evidence="3">Homodimer.</text>
</comment>
<reference evidence="4 5" key="1">
    <citation type="journal article" date="2011" name="J. Bacteriol.">
        <title>Genome sequence of the obligate intracellular animal pathogen Chlamydia pecorum E58.</title>
        <authorList>
            <person name="Mojica S."/>
            <person name="Huot Creasy H."/>
            <person name="Daugherty S."/>
            <person name="Read T.D."/>
            <person name="Kim T."/>
            <person name="Kaltenboeck B."/>
            <person name="Bavoil P."/>
            <person name="Myers G.S."/>
        </authorList>
    </citation>
    <scope>NUCLEOTIDE SEQUENCE [LARGE SCALE GENOMIC DNA]</scope>
    <source>
        <strain evidence="4 5">E58</strain>
    </source>
</reference>
<dbReference type="GO" id="GO:0009052">
    <property type="term" value="P:pentose-phosphate shunt, non-oxidative branch"/>
    <property type="evidence" value="ECO:0007669"/>
    <property type="project" value="UniProtKB-UniRule"/>
</dbReference>
<dbReference type="NCBIfam" id="TIGR00021">
    <property type="entry name" value="rpiA"/>
    <property type="match status" value="1"/>
</dbReference>
<evidence type="ECO:0000256" key="2">
    <source>
        <dbReference type="ARBA" id="ARBA00023235"/>
    </source>
</evidence>
<dbReference type="SUPFAM" id="SSF75445">
    <property type="entry name" value="D-ribose-5-phosphate isomerase (RpiA), lid domain"/>
    <property type="match status" value="1"/>
</dbReference>
<protein>
    <recommendedName>
        <fullName evidence="3">Ribose-5-phosphate isomerase A</fullName>
        <ecNumber evidence="3">5.3.1.6</ecNumber>
    </recommendedName>
    <alternativeName>
        <fullName evidence="3">Phosphoriboisomerase A</fullName>
        <shortName evidence="3">PRI</shortName>
    </alternativeName>
</protein>
<dbReference type="GO" id="GO:0004751">
    <property type="term" value="F:ribose-5-phosphate isomerase activity"/>
    <property type="evidence" value="ECO:0007669"/>
    <property type="project" value="UniProtKB-UniRule"/>
</dbReference>
<dbReference type="CDD" id="cd01398">
    <property type="entry name" value="RPI_A"/>
    <property type="match status" value="1"/>
</dbReference>
<dbReference type="Gene3D" id="3.30.70.260">
    <property type="match status" value="1"/>
</dbReference>
<dbReference type="FunFam" id="3.40.50.1360:FF:000001">
    <property type="entry name" value="Ribose-5-phosphate isomerase A"/>
    <property type="match status" value="1"/>
</dbReference>
<gene>
    <name evidence="3 4" type="primary">rpiA</name>
    <name evidence="4" type="ordered locus">G5S_1011</name>
</gene>
<dbReference type="Gene3D" id="3.40.50.1360">
    <property type="match status" value="1"/>
</dbReference>
<dbReference type="Pfam" id="PF06026">
    <property type="entry name" value="Rib_5-P_isom_A"/>
    <property type="match status" value="1"/>
</dbReference>
<comment type="pathway">
    <text evidence="3">Carbohydrate degradation; pentose phosphate pathway; D-ribose 5-phosphate from D-ribulose 5-phosphate (non-oxidative stage): step 1/1.</text>
</comment>
<dbReference type="RefSeq" id="WP_013713007.1">
    <property type="nucleotide sequence ID" value="NC_015408.1"/>
</dbReference>
<dbReference type="PANTHER" id="PTHR11934">
    <property type="entry name" value="RIBOSE-5-PHOSPHATE ISOMERASE"/>
    <property type="match status" value="1"/>
</dbReference>
<feature type="binding site" evidence="3">
    <location>
        <begin position="87"/>
        <end position="90"/>
    </location>
    <ligand>
        <name>substrate</name>
    </ligand>
</feature>
<evidence type="ECO:0000313" key="5">
    <source>
        <dbReference type="Proteomes" id="UP000008305"/>
    </source>
</evidence>
<name>A0AA34RDX5_CHLPE</name>
<dbReference type="EMBL" id="CP002608">
    <property type="protein sequence ID" value="AEB41929.1"/>
    <property type="molecule type" value="Genomic_DNA"/>
</dbReference>
<dbReference type="InterPro" id="IPR004788">
    <property type="entry name" value="Ribose5P_isomerase_type_A"/>
</dbReference>
<dbReference type="SUPFAM" id="SSF100950">
    <property type="entry name" value="NagB/RpiA/CoA transferase-like"/>
    <property type="match status" value="1"/>
</dbReference>
<dbReference type="HAMAP" id="MF_00170">
    <property type="entry name" value="Rib_5P_isom_A"/>
    <property type="match status" value="1"/>
</dbReference>
<dbReference type="KEGG" id="cpm:G5S_1011"/>
<dbReference type="NCBIfam" id="NF001924">
    <property type="entry name" value="PRK00702.1"/>
    <property type="match status" value="1"/>
</dbReference>
<feature type="active site" description="Proton acceptor" evidence="3">
    <location>
        <position position="109"/>
    </location>
</feature>
<evidence type="ECO:0000256" key="3">
    <source>
        <dbReference type="HAMAP-Rule" id="MF_00170"/>
    </source>
</evidence>
<dbReference type="PANTHER" id="PTHR11934:SF0">
    <property type="entry name" value="RIBOSE-5-PHOSPHATE ISOMERASE"/>
    <property type="match status" value="1"/>
</dbReference>
<evidence type="ECO:0000256" key="1">
    <source>
        <dbReference type="ARBA" id="ARBA00001713"/>
    </source>
</evidence>
<feature type="binding site" evidence="3">
    <location>
        <begin position="31"/>
        <end position="34"/>
    </location>
    <ligand>
        <name>substrate</name>
    </ligand>
</feature>
<evidence type="ECO:0000313" key="4">
    <source>
        <dbReference type="EMBL" id="AEB41929.1"/>
    </source>
</evidence>
<comment type="catalytic activity">
    <reaction evidence="1 3">
        <text>aldehydo-D-ribose 5-phosphate = D-ribulose 5-phosphate</text>
        <dbReference type="Rhea" id="RHEA:14657"/>
        <dbReference type="ChEBI" id="CHEBI:58121"/>
        <dbReference type="ChEBI" id="CHEBI:58273"/>
        <dbReference type="EC" id="5.3.1.6"/>
    </reaction>
</comment>
<dbReference type="GO" id="GO:0005829">
    <property type="term" value="C:cytosol"/>
    <property type="evidence" value="ECO:0007669"/>
    <property type="project" value="TreeGrafter"/>
</dbReference>